<dbReference type="EMBL" id="KV426238">
    <property type="protein sequence ID" value="KZV84155.1"/>
    <property type="molecule type" value="Genomic_DNA"/>
</dbReference>
<organism evidence="3 4">
    <name type="scientific">Exidia glandulosa HHB12029</name>
    <dbReference type="NCBI Taxonomy" id="1314781"/>
    <lineage>
        <taxon>Eukaryota</taxon>
        <taxon>Fungi</taxon>
        <taxon>Dikarya</taxon>
        <taxon>Basidiomycota</taxon>
        <taxon>Agaricomycotina</taxon>
        <taxon>Agaricomycetes</taxon>
        <taxon>Auriculariales</taxon>
        <taxon>Exidiaceae</taxon>
        <taxon>Exidia</taxon>
    </lineage>
</organism>
<feature type="transmembrane region" description="Helical" evidence="1">
    <location>
        <begin position="199"/>
        <end position="225"/>
    </location>
</feature>
<keyword evidence="1" id="KW-0812">Transmembrane</keyword>
<evidence type="ECO:0000259" key="2">
    <source>
        <dbReference type="Pfam" id="PF20152"/>
    </source>
</evidence>
<keyword evidence="4" id="KW-1185">Reference proteome</keyword>
<feature type="domain" description="DUF6534" evidence="2">
    <location>
        <begin position="171"/>
        <end position="257"/>
    </location>
</feature>
<feature type="transmembrane region" description="Helical" evidence="1">
    <location>
        <begin position="88"/>
        <end position="110"/>
    </location>
</feature>
<sequence length="326" mass="35233">MDPNTLTDHLPLTFGVIEIGVALAIFHSGMTMVQAGNYFRMFPNDSALLKALVVFISGTDILHSVLIVHAVYYYTIQTYGDPQALSGIVWSLQATILLVGLSMLVVRTYFCAVRVYRLTSSALAATICWVPALVTAAINLSVAVSVFIHPSWSIAWTHNFISRLTAIVCLSAATDVLVACCICYGLFHMRSGFSASDHIIDKLIIFTVGSGLLTSMASVIQAVTYLCMSNFLFLAFYILIAKLVNNSLLASLNERTHSRRTMIPMPAHSSGDGPFTTMGGGSTKHEPALPFRPTVINEGQYGLEMKPALLSPIDAPAGHIKVVCAI</sequence>
<feature type="transmembrane region" description="Helical" evidence="1">
    <location>
        <begin position="51"/>
        <end position="76"/>
    </location>
</feature>
<dbReference type="InterPro" id="IPR045339">
    <property type="entry name" value="DUF6534"/>
</dbReference>
<name>A0A165DBB9_EXIGL</name>
<reference evidence="3 4" key="1">
    <citation type="journal article" date="2016" name="Mol. Biol. Evol.">
        <title>Comparative Genomics of Early-Diverging Mushroom-Forming Fungi Provides Insights into the Origins of Lignocellulose Decay Capabilities.</title>
        <authorList>
            <person name="Nagy L.G."/>
            <person name="Riley R."/>
            <person name="Tritt A."/>
            <person name="Adam C."/>
            <person name="Daum C."/>
            <person name="Floudas D."/>
            <person name="Sun H."/>
            <person name="Yadav J.S."/>
            <person name="Pangilinan J."/>
            <person name="Larsson K.H."/>
            <person name="Matsuura K."/>
            <person name="Barry K."/>
            <person name="Labutti K."/>
            <person name="Kuo R."/>
            <person name="Ohm R.A."/>
            <person name="Bhattacharya S.S."/>
            <person name="Shirouzu T."/>
            <person name="Yoshinaga Y."/>
            <person name="Martin F.M."/>
            <person name="Grigoriev I.V."/>
            <person name="Hibbett D.S."/>
        </authorList>
    </citation>
    <scope>NUCLEOTIDE SEQUENCE [LARGE SCALE GENOMIC DNA]</scope>
    <source>
        <strain evidence="3 4">HHB12029</strain>
    </source>
</reference>
<keyword evidence="1" id="KW-0472">Membrane</keyword>
<dbReference type="PANTHER" id="PTHR40465">
    <property type="entry name" value="CHROMOSOME 1, WHOLE GENOME SHOTGUN SEQUENCE"/>
    <property type="match status" value="1"/>
</dbReference>
<dbReference type="STRING" id="1314781.A0A165DBB9"/>
<feature type="transmembrane region" description="Helical" evidence="1">
    <location>
        <begin position="160"/>
        <end position="187"/>
    </location>
</feature>
<evidence type="ECO:0000256" key="1">
    <source>
        <dbReference type="SAM" id="Phobius"/>
    </source>
</evidence>
<dbReference type="OrthoDB" id="3206554at2759"/>
<dbReference type="AlphaFoldDB" id="A0A165DBB9"/>
<evidence type="ECO:0000313" key="4">
    <source>
        <dbReference type="Proteomes" id="UP000077266"/>
    </source>
</evidence>
<proteinExistence type="predicted"/>
<feature type="transmembrane region" description="Helical" evidence="1">
    <location>
        <begin position="231"/>
        <end position="252"/>
    </location>
</feature>
<dbReference type="Proteomes" id="UP000077266">
    <property type="component" value="Unassembled WGS sequence"/>
</dbReference>
<dbReference type="InParanoid" id="A0A165DBB9"/>
<feature type="transmembrane region" description="Helical" evidence="1">
    <location>
        <begin position="12"/>
        <end position="30"/>
    </location>
</feature>
<dbReference type="Pfam" id="PF20152">
    <property type="entry name" value="DUF6534"/>
    <property type="match status" value="1"/>
</dbReference>
<feature type="transmembrane region" description="Helical" evidence="1">
    <location>
        <begin position="122"/>
        <end position="148"/>
    </location>
</feature>
<protein>
    <recommendedName>
        <fullName evidence="2">DUF6534 domain-containing protein</fullName>
    </recommendedName>
</protein>
<accession>A0A165DBB9</accession>
<evidence type="ECO:0000313" key="3">
    <source>
        <dbReference type="EMBL" id="KZV84155.1"/>
    </source>
</evidence>
<gene>
    <name evidence="3" type="ORF">EXIGLDRAFT_776852</name>
</gene>
<keyword evidence="1" id="KW-1133">Transmembrane helix</keyword>
<dbReference type="PANTHER" id="PTHR40465:SF1">
    <property type="entry name" value="DUF6534 DOMAIN-CONTAINING PROTEIN"/>
    <property type="match status" value="1"/>
</dbReference>